<proteinExistence type="predicted"/>
<gene>
    <name evidence="2" type="ORF">HAX54_000937</name>
</gene>
<keyword evidence="3" id="KW-1185">Reference proteome</keyword>
<dbReference type="EMBL" id="JACEIK010001033">
    <property type="protein sequence ID" value="MCD7465261.1"/>
    <property type="molecule type" value="Genomic_DNA"/>
</dbReference>
<feature type="compositionally biased region" description="Polar residues" evidence="1">
    <location>
        <begin position="1"/>
        <end position="11"/>
    </location>
</feature>
<evidence type="ECO:0000256" key="1">
    <source>
        <dbReference type="SAM" id="MobiDB-lite"/>
    </source>
</evidence>
<feature type="region of interest" description="Disordered" evidence="1">
    <location>
        <begin position="1"/>
        <end position="45"/>
    </location>
</feature>
<comment type="caution">
    <text evidence="2">The sequence shown here is derived from an EMBL/GenBank/DDBJ whole genome shotgun (WGS) entry which is preliminary data.</text>
</comment>
<dbReference type="Proteomes" id="UP000823775">
    <property type="component" value="Unassembled WGS sequence"/>
</dbReference>
<evidence type="ECO:0000313" key="3">
    <source>
        <dbReference type="Proteomes" id="UP000823775"/>
    </source>
</evidence>
<accession>A0ABS8T2H5</accession>
<evidence type="ECO:0000313" key="2">
    <source>
        <dbReference type="EMBL" id="MCD7465261.1"/>
    </source>
</evidence>
<name>A0ABS8T2H5_DATST</name>
<organism evidence="2 3">
    <name type="scientific">Datura stramonium</name>
    <name type="common">Jimsonweed</name>
    <name type="synonym">Common thornapple</name>
    <dbReference type="NCBI Taxonomy" id="4076"/>
    <lineage>
        <taxon>Eukaryota</taxon>
        <taxon>Viridiplantae</taxon>
        <taxon>Streptophyta</taxon>
        <taxon>Embryophyta</taxon>
        <taxon>Tracheophyta</taxon>
        <taxon>Spermatophyta</taxon>
        <taxon>Magnoliopsida</taxon>
        <taxon>eudicotyledons</taxon>
        <taxon>Gunneridae</taxon>
        <taxon>Pentapetalae</taxon>
        <taxon>asterids</taxon>
        <taxon>lamiids</taxon>
        <taxon>Solanales</taxon>
        <taxon>Solanaceae</taxon>
        <taxon>Solanoideae</taxon>
        <taxon>Datureae</taxon>
        <taxon>Datura</taxon>
    </lineage>
</organism>
<sequence length="215" mass="23517">MAHSCARQQYTGARPCGADSNSAQARGAGFPRRWQVRNNPSPVRRRVQTTPVLEDKGMRHGKGMRRRARGLKFLALTARAARLRFINLTMNYWEYDTKRHVILRDTPKWSFLVKLGAKNLKGLRMKLLVACATIGASADVALGVGDESLVNVVESVDGEGGDETYSSSEMEEFEVGDGDGELDLGDADLGDWVGAFSLLLLLGAAPGDDARTFCR</sequence>
<reference evidence="2 3" key="1">
    <citation type="journal article" date="2021" name="BMC Genomics">
        <title>Datura genome reveals duplications of psychoactive alkaloid biosynthetic genes and high mutation rate following tissue culture.</title>
        <authorList>
            <person name="Rajewski A."/>
            <person name="Carter-House D."/>
            <person name="Stajich J."/>
            <person name="Litt A."/>
        </authorList>
    </citation>
    <scope>NUCLEOTIDE SEQUENCE [LARGE SCALE GENOMIC DNA]</scope>
    <source>
        <strain evidence="2">AR-01</strain>
    </source>
</reference>
<protein>
    <submittedName>
        <fullName evidence="2">Uncharacterized protein</fullName>
    </submittedName>
</protein>